<evidence type="ECO:0000313" key="2">
    <source>
        <dbReference type="EMBL" id="QWV16436.1"/>
    </source>
</evidence>
<organism evidence="3 4">
    <name type="scientific">Stutzerimonas zhaodongensis</name>
    <dbReference type="NCBI Taxonomy" id="1176257"/>
    <lineage>
        <taxon>Bacteria</taxon>
        <taxon>Pseudomonadati</taxon>
        <taxon>Pseudomonadota</taxon>
        <taxon>Gammaproteobacteria</taxon>
        <taxon>Pseudomonadales</taxon>
        <taxon>Pseudomonadaceae</taxon>
        <taxon>Stutzerimonas</taxon>
    </lineage>
</organism>
<dbReference type="Gene3D" id="3.30.70.1290">
    <property type="entry name" value="Transposase IS200-like"/>
    <property type="match status" value="1"/>
</dbReference>
<dbReference type="Proteomes" id="UP000252554">
    <property type="component" value="Unassembled WGS sequence"/>
</dbReference>
<dbReference type="AlphaFoldDB" id="A0A365PXH4"/>
<dbReference type="EMBL" id="CP076683">
    <property type="protein sequence ID" value="QWV16436.1"/>
    <property type="molecule type" value="Genomic_DNA"/>
</dbReference>
<dbReference type="GO" id="GO:0004803">
    <property type="term" value="F:transposase activity"/>
    <property type="evidence" value="ECO:0007669"/>
    <property type="project" value="InterPro"/>
</dbReference>
<dbReference type="Proteomes" id="UP000683436">
    <property type="component" value="Chromosome"/>
</dbReference>
<gene>
    <name evidence="3" type="ORF">DQ403_03660</name>
    <name evidence="2" type="ORF">KQ248_18360</name>
</gene>
<dbReference type="SUPFAM" id="SSF143422">
    <property type="entry name" value="Transposase IS200-like"/>
    <property type="match status" value="1"/>
</dbReference>
<evidence type="ECO:0000313" key="4">
    <source>
        <dbReference type="Proteomes" id="UP000252554"/>
    </source>
</evidence>
<evidence type="ECO:0000313" key="5">
    <source>
        <dbReference type="Proteomes" id="UP000683436"/>
    </source>
</evidence>
<dbReference type="InterPro" id="IPR002686">
    <property type="entry name" value="Transposase_17"/>
</dbReference>
<dbReference type="PANTHER" id="PTHR36966">
    <property type="entry name" value="REP-ASSOCIATED TYROSINE TRANSPOSASE"/>
    <property type="match status" value="1"/>
</dbReference>
<reference evidence="2 5" key="2">
    <citation type="submission" date="2021-06" db="EMBL/GenBank/DDBJ databases">
        <title>Microbial metabolic specificity influences pelagic lipid remineralization.</title>
        <authorList>
            <person name="Behrendt L."/>
            <person name="Hunter J.E."/>
            <person name="Alcolombri U."/>
            <person name="Smriga S."/>
            <person name="Mincer T."/>
            <person name="Lowenstein D.P."/>
            <person name="Peaudecerf F.J."/>
            <person name="Fernandez V.I."/>
            <person name="Fredricks H."/>
            <person name="Almblad H."/>
            <person name="Harrison J.J."/>
            <person name="Stocker R."/>
            <person name="Van Mooy B.A.S."/>
        </authorList>
    </citation>
    <scope>NUCLEOTIDE SEQUENCE [LARGE SCALE GENOMIC DNA]</scope>
    <source>
        <strain evidence="2 5">A252</strain>
    </source>
</reference>
<proteinExistence type="predicted"/>
<dbReference type="RefSeq" id="WP_128119311.1">
    <property type="nucleotide sequence ID" value="NZ_CP076683.1"/>
</dbReference>
<protein>
    <submittedName>
        <fullName evidence="3">Transposase</fullName>
    </submittedName>
</protein>
<reference evidence="3 4" key="1">
    <citation type="submission" date="2018-06" db="EMBL/GenBank/DDBJ databases">
        <title>Whole genome sequencing of four bacterial strains from South Shetland trench revealing bio-synthetic gene clusters.</title>
        <authorList>
            <person name="Abdel-Mageed W.M."/>
            <person name="Lehri B."/>
            <person name="Jarmusch S.A."/>
            <person name="Miranda K."/>
            <person name="Goodfellow M."/>
            <person name="Jaspars M."/>
            <person name="Karlyshev A.V."/>
        </authorList>
    </citation>
    <scope>NUCLEOTIDE SEQUENCE [LARGE SCALE GENOMIC DNA]</scope>
    <source>
        <strain evidence="3 4">SST2</strain>
    </source>
</reference>
<dbReference type="GO" id="GO:0006313">
    <property type="term" value="P:DNA transposition"/>
    <property type="evidence" value="ECO:0007669"/>
    <property type="project" value="InterPro"/>
</dbReference>
<dbReference type="GO" id="GO:0043565">
    <property type="term" value="F:sequence-specific DNA binding"/>
    <property type="evidence" value="ECO:0007669"/>
    <property type="project" value="TreeGrafter"/>
</dbReference>
<evidence type="ECO:0000313" key="3">
    <source>
        <dbReference type="EMBL" id="RBA60932.1"/>
    </source>
</evidence>
<keyword evidence="5" id="KW-1185">Reference proteome</keyword>
<dbReference type="Pfam" id="PF01797">
    <property type="entry name" value="Y1_Tnp"/>
    <property type="match status" value="1"/>
</dbReference>
<dbReference type="PANTHER" id="PTHR36966:SF1">
    <property type="entry name" value="REP-ASSOCIATED TYROSINE TRANSPOSASE"/>
    <property type="match status" value="1"/>
</dbReference>
<name>A0A365PXH4_9GAMM</name>
<evidence type="ECO:0000259" key="1">
    <source>
        <dbReference type="SMART" id="SM01321"/>
    </source>
</evidence>
<dbReference type="InterPro" id="IPR052715">
    <property type="entry name" value="RAYT_transposase"/>
</dbReference>
<sequence>MSKDARFSSNRLRAGRWSGEGQIYLVTAVTKLRQPVFHDLFAARELIRVMRADEARDSHKTLAYVVMPDHLHWLLELRQGSLSQLVGRVKSICAKRIGRRVWQDGFHDRALRKEEDLQAMARYVVANPLRAGLVERIGDYPHWDAVWL</sequence>
<dbReference type="NCBIfam" id="NF047646">
    <property type="entry name" value="REP_Tyr_transpos"/>
    <property type="match status" value="1"/>
</dbReference>
<dbReference type="InterPro" id="IPR036515">
    <property type="entry name" value="Transposase_17_sf"/>
</dbReference>
<dbReference type="SMART" id="SM01321">
    <property type="entry name" value="Y1_Tnp"/>
    <property type="match status" value="1"/>
</dbReference>
<feature type="domain" description="Transposase IS200-like" evidence="1">
    <location>
        <begin position="19"/>
        <end position="127"/>
    </location>
</feature>
<accession>A0A365PXH4</accession>
<dbReference type="EMBL" id="QNTV01000002">
    <property type="protein sequence ID" value="RBA60932.1"/>
    <property type="molecule type" value="Genomic_DNA"/>
</dbReference>